<feature type="domain" description="Major facilitator superfamily (MFS) profile" evidence="9">
    <location>
        <begin position="8"/>
        <end position="400"/>
    </location>
</feature>
<dbReference type="Proteomes" id="UP000683139">
    <property type="component" value="Unassembled WGS sequence"/>
</dbReference>
<dbReference type="PANTHER" id="PTHR43124:SF3">
    <property type="entry name" value="CHLORAMPHENICOL EFFLUX PUMP RV0191"/>
    <property type="match status" value="1"/>
</dbReference>
<feature type="transmembrane region" description="Helical" evidence="8">
    <location>
        <begin position="74"/>
        <end position="96"/>
    </location>
</feature>
<evidence type="ECO:0000256" key="8">
    <source>
        <dbReference type="SAM" id="Phobius"/>
    </source>
</evidence>
<comment type="subcellular location">
    <subcellularLocation>
        <location evidence="1">Cell membrane</location>
        <topology evidence="1">Multi-pass membrane protein</topology>
    </subcellularLocation>
</comment>
<feature type="region of interest" description="Disordered" evidence="7">
    <location>
        <begin position="400"/>
        <end position="419"/>
    </location>
</feature>
<feature type="transmembrane region" description="Helical" evidence="8">
    <location>
        <begin position="42"/>
        <end position="62"/>
    </location>
</feature>
<accession>A0A920CWM0</accession>
<protein>
    <submittedName>
        <fullName evidence="10">Multidrug resistance protein</fullName>
    </submittedName>
</protein>
<keyword evidence="2" id="KW-0813">Transport</keyword>
<evidence type="ECO:0000256" key="4">
    <source>
        <dbReference type="ARBA" id="ARBA00022692"/>
    </source>
</evidence>
<keyword evidence="11" id="KW-1185">Reference proteome</keyword>
<organism evidence="10 11">
    <name type="scientific">Paenibacillus montaniterrae</name>
    <dbReference type="NCBI Taxonomy" id="429341"/>
    <lineage>
        <taxon>Bacteria</taxon>
        <taxon>Bacillati</taxon>
        <taxon>Bacillota</taxon>
        <taxon>Bacilli</taxon>
        <taxon>Bacillales</taxon>
        <taxon>Paenibacillaceae</taxon>
        <taxon>Paenibacillus</taxon>
    </lineage>
</organism>
<dbReference type="PROSITE" id="PS50850">
    <property type="entry name" value="MFS"/>
    <property type="match status" value="1"/>
</dbReference>
<dbReference type="InterPro" id="IPR011701">
    <property type="entry name" value="MFS"/>
</dbReference>
<sequence>MEKSKKISLLALSSIPLIMTLGNSMLIPILPSMGQQLKVSSFQISLVITVYSVVAIFLIPVAGFLSDRYGRVKIIIPSLVLTGLGGLLSAIASTWFSQAYMWILVGRFIQGIGAAGSSPIVLPLIGDMFKKETEVSEGLGIIETANTFGKVLSPLMGSLLALIAWFIPFWAIPVLCLGSILMVSFMVKVPKKNSSSAPPKARAYIKQVKALFHEKGRWLYAIFAIGGICMFIVFGALFYLSQVSEDKYGIHGLWKGVILAIPTAALCIASFVTGKLIGNKKPRMKWFNFFGMLIVSVMMLVIAWFGGKTVVMDVLYISIGAFGIGISLPCLDALIVEGIEKEVRGTVTSFYSSVRFIGVAAGPPVASVMLLPTAAPFYYLVAGLGGASVLLSLFGIKPKQQDNKKQDNKKQDKKQSDSE</sequence>
<dbReference type="SUPFAM" id="SSF103473">
    <property type="entry name" value="MFS general substrate transporter"/>
    <property type="match status" value="1"/>
</dbReference>
<keyword evidence="5 8" id="KW-1133">Transmembrane helix</keyword>
<feature type="transmembrane region" description="Helical" evidence="8">
    <location>
        <begin position="218"/>
        <end position="240"/>
    </location>
</feature>
<evidence type="ECO:0000313" key="11">
    <source>
        <dbReference type="Proteomes" id="UP000683139"/>
    </source>
</evidence>
<feature type="transmembrane region" description="Helical" evidence="8">
    <location>
        <begin position="7"/>
        <end position="30"/>
    </location>
</feature>
<reference evidence="10" key="1">
    <citation type="submission" date="2021-03" db="EMBL/GenBank/DDBJ databases">
        <title>Antimicrobial resistance genes in bacteria isolated from Japanese honey, and their potential for conferring macrolide and lincosamide resistance in the American foulbrood pathogen Paenibacillus larvae.</title>
        <authorList>
            <person name="Okamoto M."/>
            <person name="Kumagai M."/>
            <person name="Kanamori H."/>
            <person name="Takamatsu D."/>
        </authorList>
    </citation>
    <scope>NUCLEOTIDE SEQUENCE</scope>
    <source>
        <strain evidence="10">J40TS1</strain>
    </source>
</reference>
<feature type="transmembrane region" description="Helical" evidence="8">
    <location>
        <begin position="286"/>
        <end position="307"/>
    </location>
</feature>
<dbReference type="CDD" id="cd17474">
    <property type="entry name" value="MFS_YfmO_like"/>
    <property type="match status" value="1"/>
</dbReference>
<dbReference type="InterPro" id="IPR020846">
    <property type="entry name" value="MFS_dom"/>
</dbReference>
<dbReference type="RefSeq" id="WP_213520192.1">
    <property type="nucleotide sequence ID" value="NZ_BOSE01000015.1"/>
</dbReference>
<dbReference type="PANTHER" id="PTHR43124">
    <property type="entry name" value="PURINE EFFLUX PUMP PBUE"/>
    <property type="match status" value="1"/>
</dbReference>
<feature type="transmembrane region" description="Helical" evidence="8">
    <location>
        <begin position="348"/>
        <end position="371"/>
    </location>
</feature>
<keyword evidence="6 8" id="KW-0472">Membrane</keyword>
<evidence type="ECO:0000256" key="2">
    <source>
        <dbReference type="ARBA" id="ARBA00022448"/>
    </source>
</evidence>
<gene>
    <name evidence="10" type="ORF">J40TS1_50890</name>
</gene>
<dbReference type="Gene3D" id="1.20.1250.20">
    <property type="entry name" value="MFS general substrate transporter like domains"/>
    <property type="match status" value="1"/>
</dbReference>
<keyword evidence="3" id="KW-1003">Cell membrane</keyword>
<evidence type="ECO:0000256" key="3">
    <source>
        <dbReference type="ARBA" id="ARBA00022475"/>
    </source>
</evidence>
<evidence type="ECO:0000256" key="1">
    <source>
        <dbReference type="ARBA" id="ARBA00004651"/>
    </source>
</evidence>
<evidence type="ECO:0000256" key="7">
    <source>
        <dbReference type="SAM" id="MobiDB-lite"/>
    </source>
</evidence>
<dbReference type="AlphaFoldDB" id="A0A920CWM0"/>
<dbReference type="Pfam" id="PF07690">
    <property type="entry name" value="MFS_1"/>
    <property type="match status" value="1"/>
</dbReference>
<dbReference type="InterPro" id="IPR036259">
    <property type="entry name" value="MFS_trans_sf"/>
</dbReference>
<feature type="transmembrane region" description="Helical" evidence="8">
    <location>
        <begin position="377"/>
        <end position="396"/>
    </location>
</feature>
<evidence type="ECO:0000259" key="9">
    <source>
        <dbReference type="PROSITE" id="PS50850"/>
    </source>
</evidence>
<evidence type="ECO:0000256" key="6">
    <source>
        <dbReference type="ARBA" id="ARBA00023136"/>
    </source>
</evidence>
<feature type="transmembrane region" description="Helical" evidence="8">
    <location>
        <begin position="252"/>
        <end position="274"/>
    </location>
</feature>
<comment type="caution">
    <text evidence="10">The sequence shown here is derived from an EMBL/GenBank/DDBJ whole genome shotgun (WGS) entry which is preliminary data.</text>
</comment>
<name>A0A920CWM0_9BACL</name>
<evidence type="ECO:0000256" key="5">
    <source>
        <dbReference type="ARBA" id="ARBA00022989"/>
    </source>
</evidence>
<feature type="transmembrane region" description="Helical" evidence="8">
    <location>
        <begin position="162"/>
        <end position="187"/>
    </location>
</feature>
<keyword evidence="4 8" id="KW-0812">Transmembrane</keyword>
<dbReference type="EMBL" id="BOSE01000015">
    <property type="protein sequence ID" value="GIP19447.1"/>
    <property type="molecule type" value="Genomic_DNA"/>
</dbReference>
<dbReference type="GO" id="GO:0022857">
    <property type="term" value="F:transmembrane transporter activity"/>
    <property type="evidence" value="ECO:0007669"/>
    <property type="project" value="InterPro"/>
</dbReference>
<dbReference type="InterPro" id="IPR050189">
    <property type="entry name" value="MFS_Efflux_Transporters"/>
</dbReference>
<dbReference type="GO" id="GO:0005886">
    <property type="term" value="C:plasma membrane"/>
    <property type="evidence" value="ECO:0007669"/>
    <property type="project" value="UniProtKB-SubCell"/>
</dbReference>
<proteinExistence type="predicted"/>
<feature type="transmembrane region" description="Helical" evidence="8">
    <location>
        <begin position="313"/>
        <end position="336"/>
    </location>
</feature>
<evidence type="ECO:0000313" key="10">
    <source>
        <dbReference type="EMBL" id="GIP19447.1"/>
    </source>
</evidence>